<feature type="non-terminal residue" evidence="2">
    <location>
        <position position="83"/>
    </location>
</feature>
<reference evidence="3" key="1">
    <citation type="submission" date="2022-10" db="EMBL/GenBank/DDBJ databases">
        <title>Genome assembly of Pristionchus species.</title>
        <authorList>
            <person name="Yoshida K."/>
            <person name="Sommer R.J."/>
        </authorList>
    </citation>
    <scope>NUCLEOTIDE SEQUENCE [LARGE SCALE GENOMIC DNA]</scope>
    <source>
        <strain evidence="3">RS5460</strain>
    </source>
</reference>
<evidence type="ECO:0000313" key="2">
    <source>
        <dbReference type="EMBL" id="GMR43747.1"/>
    </source>
</evidence>
<accession>A0AAN4ZLZ7</accession>
<evidence type="ECO:0000256" key="1">
    <source>
        <dbReference type="SAM" id="MobiDB-lite"/>
    </source>
</evidence>
<proteinExistence type="predicted"/>
<dbReference type="EMBL" id="BTRK01000003">
    <property type="protein sequence ID" value="GMR43747.1"/>
    <property type="molecule type" value="Genomic_DNA"/>
</dbReference>
<organism evidence="2 3">
    <name type="scientific">Pristionchus mayeri</name>
    <dbReference type="NCBI Taxonomy" id="1317129"/>
    <lineage>
        <taxon>Eukaryota</taxon>
        <taxon>Metazoa</taxon>
        <taxon>Ecdysozoa</taxon>
        <taxon>Nematoda</taxon>
        <taxon>Chromadorea</taxon>
        <taxon>Rhabditida</taxon>
        <taxon>Rhabditina</taxon>
        <taxon>Diplogasteromorpha</taxon>
        <taxon>Diplogasteroidea</taxon>
        <taxon>Neodiplogasteridae</taxon>
        <taxon>Pristionchus</taxon>
    </lineage>
</organism>
<comment type="caution">
    <text evidence="2">The sequence shown here is derived from an EMBL/GenBank/DDBJ whole genome shotgun (WGS) entry which is preliminary data.</text>
</comment>
<evidence type="ECO:0000313" key="3">
    <source>
        <dbReference type="Proteomes" id="UP001328107"/>
    </source>
</evidence>
<sequence length="83" mass="9415">VTGSEINDEHMMNCDMDPREEQIDFPLSSLGDSEQLFLNLSGKEIKEEELSEELATTNDSELKKRKEPTSKLAAYLGYSDEDE</sequence>
<gene>
    <name evidence="2" type="ORF">PMAYCL1PPCAC_13942</name>
</gene>
<keyword evidence="3" id="KW-1185">Reference proteome</keyword>
<protein>
    <submittedName>
        <fullName evidence="2">Uncharacterized protein</fullName>
    </submittedName>
</protein>
<feature type="region of interest" description="Disordered" evidence="1">
    <location>
        <begin position="48"/>
        <end position="68"/>
    </location>
</feature>
<dbReference type="Proteomes" id="UP001328107">
    <property type="component" value="Unassembled WGS sequence"/>
</dbReference>
<feature type="non-terminal residue" evidence="2">
    <location>
        <position position="1"/>
    </location>
</feature>
<name>A0AAN4ZLZ7_9BILA</name>
<dbReference type="AlphaFoldDB" id="A0AAN4ZLZ7"/>